<dbReference type="AlphaFoldDB" id="A0A075IB51"/>
<evidence type="ECO:0000313" key="9">
    <source>
        <dbReference type="EMBL" id="AIF25000.1"/>
    </source>
</evidence>
<dbReference type="InterPro" id="IPR000515">
    <property type="entry name" value="MetI-like"/>
</dbReference>
<evidence type="ECO:0000256" key="1">
    <source>
        <dbReference type="ARBA" id="ARBA00004651"/>
    </source>
</evidence>
<feature type="transmembrane region" description="Helical" evidence="7">
    <location>
        <begin position="447"/>
        <end position="465"/>
    </location>
</feature>
<feature type="transmembrane region" description="Helical" evidence="7">
    <location>
        <begin position="228"/>
        <end position="252"/>
    </location>
</feature>
<feature type="transmembrane region" description="Helical" evidence="7">
    <location>
        <begin position="364"/>
        <end position="382"/>
    </location>
</feature>
<reference evidence="9" key="1">
    <citation type="journal article" date="2014" name="Genome Biol. Evol.">
        <title>Pangenome evidence for extensive interdomain horizontal transfer affecting lineage core and shell genes in uncultured planktonic thaumarchaeota and euryarchaeota.</title>
        <authorList>
            <person name="Deschamps P."/>
            <person name="Zivanovic Y."/>
            <person name="Moreira D."/>
            <person name="Rodriguez-Valera F."/>
            <person name="Lopez-Garcia P."/>
        </authorList>
    </citation>
    <scope>NUCLEOTIDE SEQUENCE</scope>
</reference>
<organism evidence="9">
    <name type="scientific">uncultured marine group II/III euryarchaeote SAT1000_43_B03</name>
    <dbReference type="NCBI Taxonomy" id="1456585"/>
    <lineage>
        <taxon>Archaea</taxon>
        <taxon>Methanobacteriati</taxon>
        <taxon>Methanobacteriota</taxon>
        <taxon>environmental samples</taxon>
    </lineage>
</organism>
<keyword evidence="2 7" id="KW-0813">Transport</keyword>
<proteinExistence type="inferred from homology"/>
<accession>A0A075IB51</accession>
<protein>
    <submittedName>
        <fullName evidence="9">Binding-protein-dependent transporter inner membrane protein (ABC.PE.P1)</fullName>
    </submittedName>
</protein>
<keyword evidence="4 7" id="KW-0812">Transmembrane</keyword>
<keyword evidence="6 7" id="KW-0472">Membrane</keyword>
<dbReference type="InterPro" id="IPR050366">
    <property type="entry name" value="BP-dependent_transpt_permease"/>
</dbReference>
<dbReference type="CDD" id="cd06261">
    <property type="entry name" value="TM_PBP2"/>
    <property type="match status" value="1"/>
</dbReference>
<evidence type="ECO:0000256" key="7">
    <source>
        <dbReference type="RuleBase" id="RU363032"/>
    </source>
</evidence>
<dbReference type="GO" id="GO:0055085">
    <property type="term" value="P:transmembrane transport"/>
    <property type="evidence" value="ECO:0007669"/>
    <property type="project" value="InterPro"/>
</dbReference>
<dbReference type="PANTHER" id="PTHR43386">
    <property type="entry name" value="OLIGOPEPTIDE TRANSPORT SYSTEM PERMEASE PROTEIN APPC"/>
    <property type="match status" value="1"/>
</dbReference>
<comment type="similarity">
    <text evidence="7">Belongs to the binding-protein-dependent transport system permease family.</text>
</comment>
<dbReference type="Gene3D" id="1.10.3720.10">
    <property type="entry name" value="MetI-like"/>
    <property type="match status" value="2"/>
</dbReference>
<feature type="transmembrane region" description="Helical" evidence="7">
    <location>
        <begin position="291"/>
        <end position="312"/>
    </location>
</feature>
<keyword evidence="5 7" id="KW-1133">Transmembrane helix</keyword>
<evidence type="ECO:0000256" key="3">
    <source>
        <dbReference type="ARBA" id="ARBA00022475"/>
    </source>
</evidence>
<name>A0A075IB51_9EURY</name>
<dbReference type="PROSITE" id="PS50928">
    <property type="entry name" value="ABC_TM1"/>
    <property type="match status" value="1"/>
</dbReference>
<sequence length="585" mass="65305">MRGWDEGEEDRKESLRRLVEALSQSRSDLSRSWRIYRRSLLAIVGLLMVLSVVTVSILASRIAVEHPYRNLQDTEDLWSIDYEPRRAHPFSEECDWHEQSITVDTRSPLFSETVVAVSDDKVGDDNKYYRDILSVIRLIHLEDDLGYDLNTSLISVDPSNSSILVLSEELYNNSSMTGKVWLTYEFENEAMHVWWMPEGYERCIFGTNDQGQDMFSKVLYGSRVSLKIGITVAVLTVSIGTIVGSVSGYFGGRVDEIIMRICDVFFAIPGLILAMAFVTAMSQITSLTMPMWLGILIPILFLAVVFRSYLASTIAGDRISDQVRGSLMRNRNIFLGLFLLFFFVGLFPGASWSDLFGISDSQGWRIGAATGVILILGMLALADKRFIENTSFDGAGERLSKSLDWTNPWRYLTLRTVAIFIAAVVIYRFSGSTGDEIVVIKDFDRLWKIQAALIFTGWPGYARLIRGQVLYVKEMSFVEAARSVGAPPGRIMFRHILPNAWAPLLVAFTLDIGGTILSASGLSFIGLGAAPGTAEWGILVSESRRYFVPDPHLMLFPGLAIAATTLGFNLLGDGIRDVVDPKNRR</sequence>
<evidence type="ECO:0000256" key="6">
    <source>
        <dbReference type="ARBA" id="ARBA00023136"/>
    </source>
</evidence>
<evidence type="ECO:0000256" key="4">
    <source>
        <dbReference type="ARBA" id="ARBA00022692"/>
    </source>
</evidence>
<feature type="transmembrane region" description="Helical" evidence="7">
    <location>
        <begin position="500"/>
        <end position="533"/>
    </location>
</feature>
<feature type="transmembrane region" description="Helical" evidence="7">
    <location>
        <begin position="553"/>
        <end position="575"/>
    </location>
</feature>
<evidence type="ECO:0000256" key="2">
    <source>
        <dbReference type="ARBA" id="ARBA00022448"/>
    </source>
</evidence>
<comment type="subcellular location">
    <subcellularLocation>
        <location evidence="1 7">Cell membrane</location>
        <topology evidence="1 7">Multi-pass membrane protein</topology>
    </subcellularLocation>
</comment>
<dbReference type="InterPro" id="IPR035906">
    <property type="entry name" value="MetI-like_sf"/>
</dbReference>
<dbReference type="PANTHER" id="PTHR43386:SF1">
    <property type="entry name" value="D,D-DIPEPTIDE TRANSPORT SYSTEM PERMEASE PROTEIN DDPC-RELATED"/>
    <property type="match status" value="1"/>
</dbReference>
<dbReference type="EMBL" id="KF901279">
    <property type="protein sequence ID" value="AIF25000.1"/>
    <property type="molecule type" value="Genomic_DNA"/>
</dbReference>
<feature type="transmembrane region" description="Helical" evidence="7">
    <location>
        <begin position="408"/>
        <end position="427"/>
    </location>
</feature>
<feature type="transmembrane region" description="Helical" evidence="7">
    <location>
        <begin position="333"/>
        <end position="352"/>
    </location>
</feature>
<evidence type="ECO:0000256" key="5">
    <source>
        <dbReference type="ARBA" id="ARBA00022989"/>
    </source>
</evidence>
<keyword evidence="3" id="KW-1003">Cell membrane</keyword>
<evidence type="ECO:0000259" key="8">
    <source>
        <dbReference type="PROSITE" id="PS50928"/>
    </source>
</evidence>
<feature type="transmembrane region" description="Helical" evidence="7">
    <location>
        <begin position="40"/>
        <end position="64"/>
    </location>
</feature>
<gene>
    <name evidence="9" type="primary">ABC.PE.P1</name>
</gene>
<dbReference type="GO" id="GO:0005886">
    <property type="term" value="C:plasma membrane"/>
    <property type="evidence" value="ECO:0007669"/>
    <property type="project" value="UniProtKB-SubCell"/>
</dbReference>
<feature type="domain" description="ABC transmembrane type-1" evidence="8">
    <location>
        <begin position="222"/>
        <end position="572"/>
    </location>
</feature>
<dbReference type="Pfam" id="PF00528">
    <property type="entry name" value="BPD_transp_1"/>
    <property type="match status" value="1"/>
</dbReference>
<feature type="transmembrane region" description="Helical" evidence="7">
    <location>
        <begin position="264"/>
        <end position="285"/>
    </location>
</feature>
<dbReference type="SUPFAM" id="SSF161098">
    <property type="entry name" value="MetI-like"/>
    <property type="match status" value="2"/>
</dbReference>